<keyword evidence="2" id="KW-0444">Lipid biosynthesis</keyword>
<dbReference type="Proteomes" id="UP001166585">
    <property type="component" value="Unassembled WGS sequence"/>
</dbReference>
<dbReference type="NCBIfam" id="NF003657">
    <property type="entry name" value="PRK05289.1"/>
    <property type="match status" value="1"/>
</dbReference>
<dbReference type="NCBIfam" id="TIGR01852">
    <property type="entry name" value="lipid_A_lpxA"/>
    <property type="match status" value="1"/>
</dbReference>
<dbReference type="PIRSF" id="PIRSF000456">
    <property type="entry name" value="UDP-GlcNAc_acltr"/>
    <property type="match status" value="1"/>
</dbReference>
<dbReference type="GO" id="GO:0008780">
    <property type="term" value="F:acyl-[acyl-carrier-protein]-UDP-N-acetylglucosamine O-acyltransferase activity"/>
    <property type="evidence" value="ECO:0007669"/>
    <property type="project" value="UniProtKB-EC"/>
</dbReference>
<dbReference type="EC" id="2.3.1.129" evidence="9"/>
<keyword evidence="3" id="KW-0441">Lipid A biosynthesis</keyword>
<dbReference type="InterPro" id="IPR029098">
    <property type="entry name" value="Acetyltransf_C"/>
</dbReference>
<keyword evidence="1" id="KW-0963">Cytoplasm</keyword>
<feature type="domain" description="UDP N-acetylglucosamine O-acyltransferase C-terminal" evidence="8">
    <location>
        <begin position="180"/>
        <end position="255"/>
    </location>
</feature>
<evidence type="ECO:0000259" key="8">
    <source>
        <dbReference type="Pfam" id="PF13720"/>
    </source>
</evidence>
<dbReference type="InterPro" id="IPR010137">
    <property type="entry name" value="Lipid_A_LpxA"/>
</dbReference>
<dbReference type="Gene3D" id="2.160.10.10">
    <property type="entry name" value="Hexapeptide repeat proteins"/>
    <property type="match status" value="1"/>
</dbReference>
<keyword evidence="4 9" id="KW-0808">Transferase</keyword>
<name>A0ABS5R3Q2_9HYPH</name>
<proteinExistence type="predicted"/>
<organism evidence="9 10">
    <name type="scientific">Ancylobacter radicis</name>
    <dbReference type="NCBI Taxonomy" id="2836179"/>
    <lineage>
        <taxon>Bacteria</taxon>
        <taxon>Pseudomonadati</taxon>
        <taxon>Pseudomonadota</taxon>
        <taxon>Alphaproteobacteria</taxon>
        <taxon>Hyphomicrobiales</taxon>
        <taxon>Xanthobacteraceae</taxon>
        <taxon>Ancylobacter</taxon>
    </lineage>
</organism>
<protein>
    <submittedName>
        <fullName evidence="9">Acyl-ACP--UDP-N-acetylglucosamine O-acyltransferase</fullName>
        <ecNumber evidence="9">2.3.1.129</ecNumber>
    </submittedName>
</protein>
<evidence type="ECO:0000256" key="7">
    <source>
        <dbReference type="ARBA" id="ARBA00023315"/>
    </source>
</evidence>
<dbReference type="PROSITE" id="PS00101">
    <property type="entry name" value="HEXAPEP_TRANSFERASES"/>
    <property type="match status" value="1"/>
</dbReference>
<dbReference type="SUPFAM" id="SSF51161">
    <property type="entry name" value="Trimeric LpxA-like enzymes"/>
    <property type="match status" value="1"/>
</dbReference>
<comment type="caution">
    <text evidence="9">The sequence shown here is derived from an EMBL/GenBank/DDBJ whole genome shotgun (WGS) entry which is preliminary data.</text>
</comment>
<keyword evidence="5" id="KW-0677">Repeat</keyword>
<dbReference type="Pfam" id="PF13720">
    <property type="entry name" value="Acetyltransf_11"/>
    <property type="match status" value="1"/>
</dbReference>
<dbReference type="Pfam" id="PF00132">
    <property type="entry name" value="Hexapep"/>
    <property type="match status" value="1"/>
</dbReference>
<evidence type="ECO:0000256" key="6">
    <source>
        <dbReference type="ARBA" id="ARBA00023098"/>
    </source>
</evidence>
<evidence type="ECO:0000256" key="1">
    <source>
        <dbReference type="ARBA" id="ARBA00022490"/>
    </source>
</evidence>
<evidence type="ECO:0000313" key="9">
    <source>
        <dbReference type="EMBL" id="MBS9476301.1"/>
    </source>
</evidence>
<evidence type="ECO:0000256" key="2">
    <source>
        <dbReference type="ARBA" id="ARBA00022516"/>
    </source>
</evidence>
<evidence type="ECO:0000313" key="10">
    <source>
        <dbReference type="Proteomes" id="UP001166585"/>
    </source>
</evidence>
<sequence>MSVSSVKIDPTARVEDGAVLGEGVEIGPFCTVGANVVLGAGVKLISHVAIAGHTTIGDDSVVYPFAALGFPPQSYHYKGEPSRLLIGRNCIIREHVTMNLGTAGGHMETVVGEGCMFMTASHVAHDCIIGNRVIFANNATIAGHVTVGDNVFIGGLAAVHQFTRIGEGAMVGGMCGVHFDIIPFGLMMEGHPGLRSLNYTGLKRRGLSLVQRRELQTAYRELFYGMGTLAERASRVAERFADNAHVMLIVDFVRSVGKRRLTVPIDAADHVVEPAGV</sequence>
<dbReference type="RefSeq" id="WP_213754152.1">
    <property type="nucleotide sequence ID" value="NZ_JAHCQH010000014.1"/>
</dbReference>
<accession>A0ABS5R3Q2</accession>
<dbReference type="Gene3D" id="1.20.1180.10">
    <property type="entry name" value="Udp N-acetylglucosamine O-acyltransferase, C-terminal domain"/>
    <property type="match status" value="1"/>
</dbReference>
<dbReference type="EMBL" id="JAHCQH010000014">
    <property type="protein sequence ID" value="MBS9476301.1"/>
    <property type="molecule type" value="Genomic_DNA"/>
</dbReference>
<evidence type="ECO:0000256" key="5">
    <source>
        <dbReference type="ARBA" id="ARBA00022737"/>
    </source>
</evidence>
<evidence type="ECO:0000256" key="3">
    <source>
        <dbReference type="ARBA" id="ARBA00022556"/>
    </source>
</evidence>
<dbReference type="PANTHER" id="PTHR43480:SF1">
    <property type="entry name" value="ACYL-[ACYL-CARRIER-PROTEIN]--UDP-N-ACETYLGLUCOSAMINE O-ACYLTRANSFERASE, MITOCHONDRIAL-RELATED"/>
    <property type="match status" value="1"/>
</dbReference>
<keyword evidence="10" id="KW-1185">Reference proteome</keyword>
<gene>
    <name evidence="9" type="primary">lpxA</name>
    <name evidence="9" type="ORF">KIP89_04185</name>
</gene>
<dbReference type="InterPro" id="IPR011004">
    <property type="entry name" value="Trimer_LpxA-like_sf"/>
</dbReference>
<evidence type="ECO:0000256" key="4">
    <source>
        <dbReference type="ARBA" id="ARBA00022679"/>
    </source>
</evidence>
<reference evidence="9" key="1">
    <citation type="submission" date="2021-05" db="EMBL/GenBank/DDBJ databases">
        <authorList>
            <person name="Sun Q."/>
            <person name="Inoue M."/>
        </authorList>
    </citation>
    <scope>NUCLEOTIDE SEQUENCE</scope>
    <source>
        <strain evidence="9">VKM B-3255</strain>
    </source>
</reference>
<dbReference type="InterPro" id="IPR018357">
    <property type="entry name" value="Hexapep_transf_CS"/>
</dbReference>
<keyword evidence="6" id="KW-0443">Lipid metabolism</keyword>
<keyword evidence="7 9" id="KW-0012">Acyltransferase</keyword>
<dbReference type="PANTHER" id="PTHR43480">
    <property type="entry name" value="ACYL-[ACYL-CARRIER-PROTEIN]--UDP-N-ACETYLGLUCOSAMINE O-ACYLTRANSFERASE"/>
    <property type="match status" value="1"/>
</dbReference>
<dbReference type="CDD" id="cd03351">
    <property type="entry name" value="LbH_UDP-GlcNAc_AT"/>
    <property type="match status" value="1"/>
</dbReference>
<dbReference type="InterPro" id="IPR001451">
    <property type="entry name" value="Hexapep"/>
</dbReference>
<dbReference type="InterPro" id="IPR037157">
    <property type="entry name" value="Acetyltransf_C_sf"/>
</dbReference>